<evidence type="ECO:0000313" key="2">
    <source>
        <dbReference type="Proteomes" id="UP000821845"/>
    </source>
</evidence>
<reference evidence="1" key="1">
    <citation type="submission" date="2020-05" db="EMBL/GenBank/DDBJ databases">
        <title>Large-scale comparative analyses of tick genomes elucidate their genetic diversity and vector capacities.</title>
        <authorList>
            <person name="Jia N."/>
            <person name="Wang J."/>
            <person name="Shi W."/>
            <person name="Du L."/>
            <person name="Sun Y."/>
            <person name="Zhan W."/>
            <person name="Jiang J."/>
            <person name="Wang Q."/>
            <person name="Zhang B."/>
            <person name="Ji P."/>
            <person name="Sakyi L.B."/>
            <person name="Cui X."/>
            <person name="Yuan T."/>
            <person name="Jiang B."/>
            <person name="Yang W."/>
            <person name="Lam T.T.-Y."/>
            <person name="Chang Q."/>
            <person name="Ding S."/>
            <person name="Wang X."/>
            <person name="Zhu J."/>
            <person name="Ruan X."/>
            <person name="Zhao L."/>
            <person name="Wei J."/>
            <person name="Que T."/>
            <person name="Du C."/>
            <person name="Cheng J."/>
            <person name="Dai P."/>
            <person name="Han X."/>
            <person name="Huang E."/>
            <person name="Gao Y."/>
            <person name="Liu J."/>
            <person name="Shao H."/>
            <person name="Ye R."/>
            <person name="Li L."/>
            <person name="Wei W."/>
            <person name="Wang X."/>
            <person name="Wang C."/>
            <person name="Yang T."/>
            <person name="Huo Q."/>
            <person name="Li W."/>
            <person name="Guo W."/>
            <person name="Chen H."/>
            <person name="Zhou L."/>
            <person name="Ni X."/>
            <person name="Tian J."/>
            <person name="Zhou Y."/>
            <person name="Sheng Y."/>
            <person name="Liu T."/>
            <person name="Pan Y."/>
            <person name="Xia L."/>
            <person name="Li J."/>
            <person name="Zhao F."/>
            <person name="Cao W."/>
        </authorList>
    </citation>
    <scope>NUCLEOTIDE SEQUENCE</scope>
    <source>
        <strain evidence="1">Hyas-2018</strain>
    </source>
</reference>
<name>A0ACB7T9T5_HYAAI</name>
<dbReference type="EMBL" id="CM023481">
    <property type="protein sequence ID" value="KAH6943921.1"/>
    <property type="molecule type" value="Genomic_DNA"/>
</dbReference>
<accession>A0ACB7T9T5</accession>
<evidence type="ECO:0000313" key="1">
    <source>
        <dbReference type="EMBL" id="KAH6943921.1"/>
    </source>
</evidence>
<sequence>MVLPAASGGVGSEEQQSKQAATRAQELSSSDVNWDRAGHGGSHETVRKIVDFKGTEVPRADFQHDDEIKIIDETAAALSLNESGDWPCWGESTKITIPDTYEAAAAAVASMGFKRDARRESIYIRSNSPHLADQMPSKRNTTLAPTASGAWNPQEDKGK</sequence>
<organism evidence="1 2">
    <name type="scientific">Hyalomma asiaticum</name>
    <name type="common">Tick</name>
    <dbReference type="NCBI Taxonomy" id="266040"/>
    <lineage>
        <taxon>Eukaryota</taxon>
        <taxon>Metazoa</taxon>
        <taxon>Ecdysozoa</taxon>
        <taxon>Arthropoda</taxon>
        <taxon>Chelicerata</taxon>
        <taxon>Arachnida</taxon>
        <taxon>Acari</taxon>
        <taxon>Parasitiformes</taxon>
        <taxon>Ixodida</taxon>
        <taxon>Ixodoidea</taxon>
        <taxon>Ixodidae</taxon>
        <taxon>Hyalomminae</taxon>
        <taxon>Hyalomma</taxon>
    </lineage>
</organism>
<proteinExistence type="predicted"/>
<gene>
    <name evidence="1" type="ORF">HPB50_000635</name>
</gene>
<dbReference type="Proteomes" id="UP000821845">
    <property type="component" value="Chromosome 1"/>
</dbReference>
<keyword evidence="2" id="KW-1185">Reference proteome</keyword>
<protein>
    <submittedName>
        <fullName evidence="1">Uncharacterized protein</fullName>
    </submittedName>
</protein>
<comment type="caution">
    <text evidence="1">The sequence shown here is derived from an EMBL/GenBank/DDBJ whole genome shotgun (WGS) entry which is preliminary data.</text>
</comment>